<organism evidence="1 2">
    <name type="scientific">Cladobotryum mycophilum</name>
    <dbReference type="NCBI Taxonomy" id="491253"/>
    <lineage>
        <taxon>Eukaryota</taxon>
        <taxon>Fungi</taxon>
        <taxon>Dikarya</taxon>
        <taxon>Ascomycota</taxon>
        <taxon>Pezizomycotina</taxon>
        <taxon>Sordariomycetes</taxon>
        <taxon>Hypocreomycetidae</taxon>
        <taxon>Hypocreales</taxon>
        <taxon>Hypocreaceae</taxon>
        <taxon>Cladobotryum</taxon>
    </lineage>
</organism>
<keyword evidence="2" id="KW-1185">Reference proteome</keyword>
<name>A0ABR0SZL8_9HYPO</name>
<gene>
    <name evidence="1" type="ORF">PT974_02998</name>
</gene>
<dbReference type="InterPro" id="IPR006175">
    <property type="entry name" value="YjgF/YER057c/UK114"/>
</dbReference>
<sequence>MANSQYYNYPGFGEWAQKNLGYAQAVRVGDRIVCSGQGGWNGEKTEVTFDSLIEGDLIQEIDRAFENCDRNLRHAGGKGWSQVYRVVTYSTNISSQHERIMYNMRKWMPDHNATWTELGVKELGSPQMHIEIEVEAYDPEGAADAKK</sequence>
<protein>
    <submittedName>
        <fullName evidence="1">Uncharacterized protein</fullName>
    </submittedName>
</protein>
<reference evidence="1 2" key="1">
    <citation type="submission" date="2024-01" db="EMBL/GenBank/DDBJ databases">
        <title>Complete genome of Cladobotryum mycophilum ATHUM6906.</title>
        <authorList>
            <person name="Christinaki A.C."/>
            <person name="Myridakis A.I."/>
            <person name="Kouvelis V.N."/>
        </authorList>
    </citation>
    <scope>NUCLEOTIDE SEQUENCE [LARGE SCALE GENOMIC DNA]</scope>
    <source>
        <strain evidence="1 2">ATHUM6906</strain>
    </source>
</reference>
<dbReference type="Pfam" id="PF01042">
    <property type="entry name" value="Ribonuc_L-PSP"/>
    <property type="match status" value="1"/>
</dbReference>
<dbReference type="PANTHER" id="PTHR43857:SF1">
    <property type="entry name" value="YJGH FAMILY PROTEIN"/>
    <property type="match status" value="1"/>
</dbReference>
<evidence type="ECO:0000313" key="2">
    <source>
        <dbReference type="Proteomes" id="UP001338125"/>
    </source>
</evidence>
<accession>A0ABR0SZL8</accession>
<dbReference type="Proteomes" id="UP001338125">
    <property type="component" value="Unassembled WGS sequence"/>
</dbReference>
<evidence type="ECO:0000313" key="1">
    <source>
        <dbReference type="EMBL" id="KAK5997634.1"/>
    </source>
</evidence>
<dbReference type="SUPFAM" id="SSF55298">
    <property type="entry name" value="YjgF-like"/>
    <property type="match status" value="1"/>
</dbReference>
<dbReference type="Gene3D" id="3.30.1330.40">
    <property type="entry name" value="RutC-like"/>
    <property type="match status" value="1"/>
</dbReference>
<dbReference type="PANTHER" id="PTHR43857">
    <property type="entry name" value="BLR7761 PROTEIN"/>
    <property type="match status" value="1"/>
</dbReference>
<dbReference type="InterPro" id="IPR035959">
    <property type="entry name" value="RutC-like_sf"/>
</dbReference>
<dbReference type="EMBL" id="JAVFKD010000002">
    <property type="protein sequence ID" value="KAK5997634.1"/>
    <property type="molecule type" value="Genomic_DNA"/>
</dbReference>
<proteinExistence type="predicted"/>
<comment type="caution">
    <text evidence="1">The sequence shown here is derived from an EMBL/GenBank/DDBJ whole genome shotgun (WGS) entry which is preliminary data.</text>
</comment>